<keyword evidence="1" id="KW-0472">Membrane</keyword>
<evidence type="ECO:0000313" key="3">
    <source>
        <dbReference type="Proteomes" id="UP000799771"/>
    </source>
</evidence>
<keyword evidence="1" id="KW-0812">Transmembrane</keyword>
<sequence length="65" mass="7923">MPKHMRVVLWFTYTYLLQFQSTSIHFHVFVFYLLKKALNLRLVYSTNSLSRILCTSFRKVHLQRT</sequence>
<gene>
    <name evidence="2" type="ORF">P153DRAFT_14502</name>
</gene>
<dbReference type="AlphaFoldDB" id="A0A6A6ATL3"/>
<dbReference type="EMBL" id="ML977497">
    <property type="protein sequence ID" value="KAF2135020.1"/>
    <property type="molecule type" value="Genomic_DNA"/>
</dbReference>
<dbReference type="RefSeq" id="XP_033529407.1">
    <property type="nucleotide sequence ID" value="XM_033662132.1"/>
</dbReference>
<keyword evidence="3" id="KW-1185">Reference proteome</keyword>
<dbReference type="GeneID" id="54402564"/>
<protein>
    <submittedName>
        <fullName evidence="2">Uncharacterized protein</fullName>
    </submittedName>
</protein>
<accession>A0A6A6ATL3</accession>
<name>A0A6A6ATL3_9PLEO</name>
<reference evidence="2" key="1">
    <citation type="journal article" date="2020" name="Stud. Mycol.">
        <title>101 Dothideomycetes genomes: a test case for predicting lifestyles and emergence of pathogens.</title>
        <authorList>
            <person name="Haridas S."/>
            <person name="Albert R."/>
            <person name="Binder M."/>
            <person name="Bloem J."/>
            <person name="Labutti K."/>
            <person name="Salamov A."/>
            <person name="Andreopoulos B."/>
            <person name="Baker S."/>
            <person name="Barry K."/>
            <person name="Bills G."/>
            <person name="Bluhm B."/>
            <person name="Cannon C."/>
            <person name="Castanera R."/>
            <person name="Culley D."/>
            <person name="Daum C."/>
            <person name="Ezra D."/>
            <person name="Gonzalez J."/>
            <person name="Henrissat B."/>
            <person name="Kuo A."/>
            <person name="Liang C."/>
            <person name="Lipzen A."/>
            <person name="Lutzoni F."/>
            <person name="Magnuson J."/>
            <person name="Mondo S."/>
            <person name="Nolan M."/>
            <person name="Ohm R."/>
            <person name="Pangilinan J."/>
            <person name="Park H.-J."/>
            <person name="Ramirez L."/>
            <person name="Alfaro M."/>
            <person name="Sun H."/>
            <person name="Tritt A."/>
            <person name="Yoshinaga Y."/>
            <person name="Zwiers L.-H."/>
            <person name="Turgeon B."/>
            <person name="Goodwin S."/>
            <person name="Spatafora J."/>
            <person name="Crous P."/>
            <person name="Grigoriev I."/>
        </authorList>
    </citation>
    <scope>NUCLEOTIDE SEQUENCE</scope>
    <source>
        <strain evidence="2">CBS 119687</strain>
    </source>
</reference>
<evidence type="ECO:0000256" key="1">
    <source>
        <dbReference type="SAM" id="Phobius"/>
    </source>
</evidence>
<dbReference type="Proteomes" id="UP000799771">
    <property type="component" value="Unassembled WGS sequence"/>
</dbReference>
<feature type="transmembrane region" description="Helical" evidence="1">
    <location>
        <begin position="12"/>
        <end position="34"/>
    </location>
</feature>
<proteinExistence type="predicted"/>
<organism evidence="2 3">
    <name type="scientific">Dothidotthia symphoricarpi CBS 119687</name>
    <dbReference type="NCBI Taxonomy" id="1392245"/>
    <lineage>
        <taxon>Eukaryota</taxon>
        <taxon>Fungi</taxon>
        <taxon>Dikarya</taxon>
        <taxon>Ascomycota</taxon>
        <taxon>Pezizomycotina</taxon>
        <taxon>Dothideomycetes</taxon>
        <taxon>Pleosporomycetidae</taxon>
        <taxon>Pleosporales</taxon>
        <taxon>Dothidotthiaceae</taxon>
        <taxon>Dothidotthia</taxon>
    </lineage>
</organism>
<evidence type="ECO:0000313" key="2">
    <source>
        <dbReference type="EMBL" id="KAF2135020.1"/>
    </source>
</evidence>
<keyword evidence="1" id="KW-1133">Transmembrane helix</keyword>